<protein>
    <recommendedName>
        <fullName evidence="12 13">Protein-S-isoprenylcysteine O-methyltransferase</fullName>
        <ecNumber evidence="4 13">2.1.1.100</ecNumber>
    </recommendedName>
</protein>
<dbReference type="InterPro" id="IPR007269">
    <property type="entry name" value="ICMT_MeTrfase"/>
</dbReference>
<comment type="caution">
    <text evidence="14">The sequence shown here is derived from an EMBL/GenBank/DDBJ whole genome shotgun (WGS) entry which is preliminary data.</text>
</comment>
<dbReference type="GO" id="GO:0032259">
    <property type="term" value="P:methylation"/>
    <property type="evidence" value="ECO:0007669"/>
    <property type="project" value="UniProtKB-KW"/>
</dbReference>
<keyword evidence="6 14" id="KW-0808">Transferase</keyword>
<dbReference type="InterPro" id="IPR025770">
    <property type="entry name" value="PPMT_MeTrfase"/>
</dbReference>
<keyword evidence="15" id="KW-1185">Reference proteome</keyword>
<evidence type="ECO:0000256" key="4">
    <source>
        <dbReference type="ARBA" id="ARBA00012151"/>
    </source>
</evidence>
<reference evidence="14 15" key="1">
    <citation type="journal article" date="2017" name="Nat. Ecol. Evol.">
        <title>Scallop genome provides insights into evolution of bilaterian karyotype and development.</title>
        <authorList>
            <person name="Wang S."/>
            <person name="Zhang J."/>
            <person name="Jiao W."/>
            <person name="Li J."/>
            <person name="Xun X."/>
            <person name="Sun Y."/>
            <person name="Guo X."/>
            <person name="Huan P."/>
            <person name="Dong B."/>
            <person name="Zhang L."/>
            <person name="Hu X."/>
            <person name="Sun X."/>
            <person name="Wang J."/>
            <person name="Zhao C."/>
            <person name="Wang Y."/>
            <person name="Wang D."/>
            <person name="Huang X."/>
            <person name="Wang R."/>
            <person name="Lv J."/>
            <person name="Li Y."/>
            <person name="Zhang Z."/>
            <person name="Liu B."/>
            <person name="Lu W."/>
            <person name="Hui Y."/>
            <person name="Liang J."/>
            <person name="Zhou Z."/>
            <person name="Hou R."/>
            <person name="Li X."/>
            <person name="Liu Y."/>
            <person name="Li H."/>
            <person name="Ning X."/>
            <person name="Lin Y."/>
            <person name="Zhao L."/>
            <person name="Xing Q."/>
            <person name="Dou J."/>
            <person name="Li Y."/>
            <person name="Mao J."/>
            <person name="Guo H."/>
            <person name="Dou H."/>
            <person name="Li T."/>
            <person name="Mu C."/>
            <person name="Jiang W."/>
            <person name="Fu Q."/>
            <person name="Fu X."/>
            <person name="Miao Y."/>
            <person name="Liu J."/>
            <person name="Yu Q."/>
            <person name="Li R."/>
            <person name="Liao H."/>
            <person name="Li X."/>
            <person name="Kong Y."/>
            <person name="Jiang Z."/>
            <person name="Chourrout D."/>
            <person name="Li R."/>
            <person name="Bao Z."/>
        </authorList>
    </citation>
    <scope>NUCLEOTIDE SEQUENCE [LARGE SCALE GENOMIC DNA]</scope>
    <source>
        <strain evidence="14 15">PY_sf001</strain>
    </source>
</reference>
<comment type="caution">
    <text evidence="13">Lacks conserved residue(s) required for the propagation of feature annotation.</text>
</comment>
<evidence type="ECO:0000256" key="13">
    <source>
        <dbReference type="RuleBase" id="RU362022"/>
    </source>
</evidence>
<evidence type="ECO:0000256" key="7">
    <source>
        <dbReference type="ARBA" id="ARBA00022691"/>
    </source>
</evidence>
<dbReference type="PROSITE" id="PS51564">
    <property type="entry name" value="SAM_ICMT"/>
    <property type="match status" value="1"/>
</dbReference>
<comment type="function">
    <text evidence="11">Catalyzes the post-translational methylation of isoprenylated C-terminal cysteine residues.</text>
</comment>
<evidence type="ECO:0000256" key="2">
    <source>
        <dbReference type="ARBA" id="ARBA00004141"/>
    </source>
</evidence>
<evidence type="ECO:0000256" key="8">
    <source>
        <dbReference type="ARBA" id="ARBA00022692"/>
    </source>
</evidence>
<dbReference type="Proteomes" id="UP000242188">
    <property type="component" value="Unassembled WGS sequence"/>
</dbReference>
<keyword evidence="9 13" id="KW-1133">Transmembrane helix</keyword>
<dbReference type="Pfam" id="PF04140">
    <property type="entry name" value="ICMT"/>
    <property type="match status" value="1"/>
</dbReference>
<organism evidence="14 15">
    <name type="scientific">Mizuhopecten yessoensis</name>
    <name type="common">Japanese scallop</name>
    <name type="synonym">Patinopecten yessoensis</name>
    <dbReference type="NCBI Taxonomy" id="6573"/>
    <lineage>
        <taxon>Eukaryota</taxon>
        <taxon>Metazoa</taxon>
        <taxon>Spiralia</taxon>
        <taxon>Lophotrochozoa</taxon>
        <taxon>Mollusca</taxon>
        <taxon>Bivalvia</taxon>
        <taxon>Autobranchia</taxon>
        <taxon>Pteriomorphia</taxon>
        <taxon>Pectinida</taxon>
        <taxon>Pectinoidea</taxon>
        <taxon>Pectinidae</taxon>
        <taxon>Mizuhopecten</taxon>
    </lineage>
</organism>
<keyword evidence="8 13" id="KW-0812">Transmembrane</keyword>
<dbReference type="GO" id="GO:0004671">
    <property type="term" value="F:protein C-terminal S-isoprenylcysteine carboxyl O-methyltransferase activity"/>
    <property type="evidence" value="ECO:0007669"/>
    <property type="project" value="UniProtKB-EC"/>
</dbReference>
<dbReference type="EMBL" id="NEDP02005415">
    <property type="protein sequence ID" value="OWF41250.1"/>
    <property type="molecule type" value="Genomic_DNA"/>
</dbReference>
<dbReference type="STRING" id="6573.A0A210PXN4"/>
<comment type="subcellular location">
    <subcellularLocation>
        <location evidence="13">Endoplasmic reticulum membrane</location>
        <topology evidence="13">Multi-pass membrane protein</topology>
    </subcellularLocation>
    <subcellularLocation>
        <location evidence="2">Membrane</location>
        <topology evidence="2">Multi-pass membrane protein</topology>
    </subcellularLocation>
</comment>
<evidence type="ECO:0000256" key="10">
    <source>
        <dbReference type="ARBA" id="ARBA00023136"/>
    </source>
</evidence>
<comment type="catalytic activity">
    <reaction evidence="1 13">
        <text>[protein]-C-terminal S-[(2E,6E)-farnesyl]-L-cysteine + S-adenosyl-L-methionine = [protein]-C-terminal S-[(2E,6E)-farnesyl]-L-cysteine methyl ester + S-adenosyl-L-homocysteine</text>
        <dbReference type="Rhea" id="RHEA:21672"/>
        <dbReference type="Rhea" id="RHEA-COMP:12125"/>
        <dbReference type="Rhea" id="RHEA-COMP:12126"/>
        <dbReference type="ChEBI" id="CHEBI:57856"/>
        <dbReference type="ChEBI" id="CHEBI:59789"/>
        <dbReference type="ChEBI" id="CHEBI:90510"/>
        <dbReference type="ChEBI" id="CHEBI:90511"/>
        <dbReference type="EC" id="2.1.1.100"/>
    </reaction>
</comment>
<accession>A0A210PXN4</accession>
<gene>
    <name evidence="14" type="ORF">KP79_PYT21431</name>
</gene>
<dbReference type="OrthoDB" id="422086at2759"/>
<evidence type="ECO:0000256" key="1">
    <source>
        <dbReference type="ARBA" id="ARBA00001450"/>
    </source>
</evidence>
<dbReference type="PANTHER" id="PTHR12714:SF9">
    <property type="entry name" value="PROTEIN-S-ISOPRENYLCYSTEINE O-METHYLTRANSFERASE"/>
    <property type="match status" value="1"/>
</dbReference>
<keyword evidence="5 13" id="KW-0489">Methyltransferase</keyword>
<dbReference type="Gene3D" id="1.20.120.1630">
    <property type="match status" value="1"/>
</dbReference>
<evidence type="ECO:0000256" key="3">
    <source>
        <dbReference type="ARBA" id="ARBA00009140"/>
    </source>
</evidence>
<proteinExistence type="inferred from homology"/>
<name>A0A210PXN4_MIZYE</name>
<evidence type="ECO:0000256" key="12">
    <source>
        <dbReference type="ARBA" id="ARBA00023656"/>
    </source>
</evidence>
<feature type="transmembrane region" description="Helical" evidence="13">
    <location>
        <begin position="40"/>
        <end position="60"/>
    </location>
</feature>
<comment type="similarity">
    <text evidence="3 13">Belongs to the class VI-like SAM-binding methyltransferase superfamily. Isoprenylcysteine carboxyl methyltransferase family.</text>
</comment>
<dbReference type="GO" id="GO:0005789">
    <property type="term" value="C:endoplasmic reticulum membrane"/>
    <property type="evidence" value="ECO:0007669"/>
    <property type="project" value="UniProtKB-SubCell"/>
</dbReference>
<dbReference type="AlphaFoldDB" id="A0A210PXN4"/>
<evidence type="ECO:0000256" key="9">
    <source>
        <dbReference type="ARBA" id="ARBA00022989"/>
    </source>
</evidence>
<evidence type="ECO:0000256" key="11">
    <source>
        <dbReference type="ARBA" id="ARBA00023572"/>
    </source>
</evidence>
<keyword evidence="10 13" id="KW-0472">Membrane</keyword>
<evidence type="ECO:0000256" key="5">
    <source>
        <dbReference type="ARBA" id="ARBA00022603"/>
    </source>
</evidence>
<sequence length="290" mass="33664">MAAIRKGRVSLLTFCLGACISLLPCISVLGRIFQIIWDDFWIPLLLAYIACYNGVLFVLYNVQWNQKDVYKVAVRSGFLGTVFGLGLLINFSGSTWIYFGWYIIALSFFHFSEYYTTAVTNPRSLTLDSFLLDHSREYKLAAMASWLEFTIEWYIAPGLKQFHTISFVGLLIVVLGEIIRKSSMFTARTNFNHYVQYIKQDGHTLVTSGIYSYCRHPSYVGWFYWSIGTQLILFNPVCLVGYTMVSWKFFKERIYEEEIYLLNFFGEHYLDYQKKVGTGLPFISGYRGEM</sequence>
<keyword evidence="7 13" id="KW-0949">S-adenosyl-L-methionine</keyword>
<evidence type="ECO:0000256" key="6">
    <source>
        <dbReference type="ARBA" id="ARBA00022679"/>
    </source>
</evidence>
<dbReference type="EC" id="2.1.1.100" evidence="4 13"/>
<evidence type="ECO:0000313" key="15">
    <source>
        <dbReference type="Proteomes" id="UP000242188"/>
    </source>
</evidence>
<dbReference type="PANTHER" id="PTHR12714">
    <property type="entry name" value="PROTEIN-S ISOPRENYLCYSTEINE O-METHYLTRANSFERASE"/>
    <property type="match status" value="1"/>
</dbReference>
<feature type="transmembrane region" description="Helical" evidence="13">
    <location>
        <begin position="162"/>
        <end position="179"/>
    </location>
</feature>
<evidence type="ECO:0000313" key="14">
    <source>
        <dbReference type="EMBL" id="OWF41250.1"/>
    </source>
</evidence>
<keyword evidence="13" id="KW-0256">Endoplasmic reticulum</keyword>